<dbReference type="InterPro" id="IPR045773">
    <property type="entry name" value="DUF6226"/>
</dbReference>
<dbReference type="EMBL" id="JAKJHZ010000011">
    <property type="protein sequence ID" value="MCF6379649.1"/>
    <property type="molecule type" value="Genomic_DNA"/>
</dbReference>
<dbReference type="Pfam" id="PF19736">
    <property type="entry name" value="DUF6226"/>
    <property type="match status" value="1"/>
</dbReference>
<dbReference type="Pfam" id="PF13468">
    <property type="entry name" value="Glyoxalase_3"/>
    <property type="match status" value="1"/>
</dbReference>
<keyword evidence="3" id="KW-1185">Reference proteome</keyword>
<dbReference type="PROSITE" id="PS51819">
    <property type="entry name" value="VOC"/>
    <property type="match status" value="1"/>
</dbReference>
<gene>
    <name evidence="2" type="ORF">L2K70_18715</name>
</gene>
<comment type="caution">
    <text evidence="2">The sequence shown here is derived from an EMBL/GenBank/DDBJ whole genome shotgun (WGS) entry which is preliminary data.</text>
</comment>
<name>A0ABS9HGR5_9ACTN</name>
<dbReference type="InterPro" id="IPR037523">
    <property type="entry name" value="VOC_core"/>
</dbReference>
<dbReference type="InterPro" id="IPR029068">
    <property type="entry name" value="Glyas_Bleomycin-R_OHBP_Dase"/>
</dbReference>
<reference evidence="2 3" key="1">
    <citation type="submission" date="2022-01" db="EMBL/GenBank/DDBJ databases">
        <title>Nocardioides sp. nov., an actinomycete isolated from mining soil.</title>
        <authorList>
            <person name="Liu L."/>
        </authorList>
    </citation>
    <scope>NUCLEOTIDE SEQUENCE [LARGE SCALE GENOMIC DNA]</scope>
    <source>
        <strain evidence="2 3">KLBMP 9356</strain>
    </source>
</reference>
<proteinExistence type="predicted"/>
<dbReference type="Gene3D" id="3.10.180.10">
    <property type="entry name" value="2,3-Dihydroxybiphenyl 1,2-Dioxygenase, domain 1"/>
    <property type="match status" value="1"/>
</dbReference>
<organism evidence="2 3">
    <name type="scientific">Nocardioides potassii</name>
    <dbReference type="NCBI Taxonomy" id="2911371"/>
    <lineage>
        <taxon>Bacteria</taxon>
        <taxon>Bacillati</taxon>
        <taxon>Actinomycetota</taxon>
        <taxon>Actinomycetes</taxon>
        <taxon>Propionibacteriales</taxon>
        <taxon>Nocardioidaceae</taxon>
        <taxon>Nocardioides</taxon>
    </lineage>
</organism>
<evidence type="ECO:0000313" key="2">
    <source>
        <dbReference type="EMBL" id="MCF6379649.1"/>
    </source>
</evidence>
<dbReference type="PANTHER" id="PTHR40265:SF1">
    <property type="entry name" value="GLYOXALASE-LIKE DOMAIN-CONTAINING PROTEIN"/>
    <property type="match status" value="1"/>
</dbReference>
<accession>A0ABS9HGR5</accession>
<dbReference type="Proteomes" id="UP001201161">
    <property type="component" value="Unassembled WGS sequence"/>
</dbReference>
<dbReference type="RefSeq" id="WP_236404810.1">
    <property type="nucleotide sequence ID" value="NZ_JAKJHZ010000011.1"/>
</dbReference>
<evidence type="ECO:0000259" key="1">
    <source>
        <dbReference type="PROSITE" id="PS51819"/>
    </source>
</evidence>
<sequence length="460" mass="48662">MGARFDHLVVAVEDLDEAAARWRAAGLPAVRGGRHPVGTENVLVRGPQPAYVELIAAGSEKSNPWLDRVRSARGPISWAVAVEDVEEARAALEAAGFSPHSAVAGSRTTPDGDVVEWKVCDVGPGPYDGSLPFLIEWTTPMPPGPDDGPVVAHVGLSPTDPDRVADLLLALGFVPSRHWPRRMFHDPDGGPSLTLGPPGEPEDLGEGSWTMTLDGPEDPDEPAVSIAVMLPVDEARSVDLDGLRVTSAPDRRRFSAASLLPAVDAAFARLRGDLTDWPDPHPGGAPPTEEEYSRVTDGGRYRLLARRADAWVEAIVGRGLGAATEVEPADVEWTVEQHLPATRVTVVRGAAGTQPVVVGLFAEETFVQVGVGDPVEVLDRQPDCGCDACDTGSADLIDTLDSTFLLALSGGVYVVRGASGVVRRSLNGWSSTGVERGEQWLAEAAAGRRRDGVVAGDPWL</sequence>
<dbReference type="InterPro" id="IPR025870">
    <property type="entry name" value="Glyoxalase-like_dom"/>
</dbReference>
<dbReference type="SUPFAM" id="SSF54593">
    <property type="entry name" value="Glyoxalase/Bleomycin resistance protein/Dihydroxybiphenyl dioxygenase"/>
    <property type="match status" value="1"/>
</dbReference>
<dbReference type="PANTHER" id="PTHR40265">
    <property type="entry name" value="BLL2707 PROTEIN"/>
    <property type="match status" value="1"/>
</dbReference>
<protein>
    <submittedName>
        <fullName evidence="2">VOC family protein</fullName>
    </submittedName>
</protein>
<evidence type="ECO:0000313" key="3">
    <source>
        <dbReference type="Proteomes" id="UP001201161"/>
    </source>
</evidence>
<feature type="domain" description="VOC" evidence="1">
    <location>
        <begin position="4"/>
        <end position="137"/>
    </location>
</feature>